<name>A0A6H9RV38_9PSED</name>
<dbReference type="InterPro" id="IPR051680">
    <property type="entry name" value="ATP-dep_Glu-Cys_Ligase-2"/>
</dbReference>
<protein>
    <submittedName>
        <fullName evidence="2">Circularly permuted type 2 ATP-grasp protein</fullName>
    </submittedName>
</protein>
<dbReference type="AlphaFoldDB" id="A0A6H9RV38"/>
<proteinExistence type="predicted"/>
<dbReference type="RefSeq" id="WP_212613536.1">
    <property type="nucleotide sequence ID" value="NZ_VZPQ01000348.1"/>
</dbReference>
<sequence>MPHAFFNEMYDAKGDCRPHYQAFSRWLADTPLELLEQRRREADLLFHRAGITFTLYGDEQGTERLIPFDIIPRSIKASEWQMVERGCIQRVQALNMFLADIYHGQHILKEGIIPPEQVLANEGYQIAMQGLNLHRGIYAHIAGVDLVRDGDGSYYVLEDNLRTP</sequence>
<feature type="non-terminal residue" evidence="2">
    <location>
        <position position="164"/>
    </location>
</feature>
<feature type="domain" description="Circularly permuted ATP-grasp type 2" evidence="1">
    <location>
        <begin position="72"/>
        <end position="164"/>
    </location>
</feature>
<reference evidence="2 3" key="1">
    <citation type="submission" date="2019-09" db="EMBL/GenBank/DDBJ databases">
        <title>Draft genome sequences of 48 bacterial type strains from the CCUG.</title>
        <authorList>
            <person name="Tunovic T."/>
            <person name="Pineiro-Iglesias B."/>
            <person name="Unosson C."/>
            <person name="Inganas E."/>
            <person name="Ohlen M."/>
            <person name="Cardew S."/>
            <person name="Jensie-Markopoulos S."/>
            <person name="Salva-Serra F."/>
            <person name="Jaen-Luchoro D."/>
            <person name="Karlsson R."/>
            <person name="Svensson-Stadler L."/>
            <person name="Chun J."/>
            <person name="Moore E."/>
        </authorList>
    </citation>
    <scope>NUCLEOTIDE SEQUENCE [LARGE SCALE GENOMIC DNA]</scope>
    <source>
        <strain evidence="2 3">CCUG 51524</strain>
    </source>
</reference>
<dbReference type="PANTHER" id="PTHR34595:SF7">
    <property type="entry name" value="SLL1039 PROTEIN"/>
    <property type="match status" value="1"/>
</dbReference>
<gene>
    <name evidence="2" type="ORF">F7R03_29765</name>
</gene>
<evidence type="ECO:0000313" key="2">
    <source>
        <dbReference type="EMBL" id="KAB0547612.1"/>
    </source>
</evidence>
<evidence type="ECO:0000259" key="1">
    <source>
        <dbReference type="Pfam" id="PF14403"/>
    </source>
</evidence>
<dbReference type="InterPro" id="IPR025841">
    <property type="entry name" value="CP_ATPgrasp_2"/>
</dbReference>
<dbReference type="EMBL" id="VZPQ01000348">
    <property type="protein sequence ID" value="KAB0547612.1"/>
    <property type="molecule type" value="Genomic_DNA"/>
</dbReference>
<dbReference type="PANTHER" id="PTHR34595">
    <property type="entry name" value="BLR5612 PROTEIN"/>
    <property type="match status" value="1"/>
</dbReference>
<dbReference type="SUPFAM" id="SSF56059">
    <property type="entry name" value="Glutathione synthetase ATP-binding domain-like"/>
    <property type="match status" value="1"/>
</dbReference>
<organism evidence="2 3">
    <name type="scientific">Pseudomonas palleroniana</name>
    <dbReference type="NCBI Taxonomy" id="191390"/>
    <lineage>
        <taxon>Bacteria</taxon>
        <taxon>Pseudomonadati</taxon>
        <taxon>Pseudomonadota</taxon>
        <taxon>Gammaproteobacteria</taxon>
        <taxon>Pseudomonadales</taxon>
        <taxon>Pseudomonadaceae</taxon>
        <taxon>Pseudomonas</taxon>
    </lineage>
</organism>
<evidence type="ECO:0000313" key="3">
    <source>
        <dbReference type="Proteomes" id="UP000423257"/>
    </source>
</evidence>
<dbReference type="Pfam" id="PF14403">
    <property type="entry name" value="CP_ATPgrasp_2"/>
    <property type="match status" value="1"/>
</dbReference>
<accession>A0A6H9RV38</accession>
<comment type="caution">
    <text evidence="2">The sequence shown here is derived from an EMBL/GenBank/DDBJ whole genome shotgun (WGS) entry which is preliminary data.</text>
</comment>
<dbReference type="Proteomes" id="UP000423257">
    <property type="component" value="Unassembled WGS sequence"/>
</dbReference>